<dbReference type="GO" id="GO:0061630">
    <property type="term" value="F:ubiquitin protein ligase activity"/>
    <property type="evidence" value="ECO:0007669"/>
    <property type="project" value="UniProtKB-EC"/>
</dbReference>
<dbReference type="SUPFAM" id="SSF57850">
    <property type="entry name" value="RING/U-box"/>
    <property type="match status" value="1"/>
</dbReference>
<dbReference type="EC" id="2.3.2.27" evidence="2"/>
<keyword evidence="11" id="KW-1185">Reference proteome</keyword>
<keyword evidence="8" id="KW-0812">Transmembrane</keyword>
<evidence type="ECO:0000256" key="4">
    <source>
        <dbReference type="ARBA" id="ARBA00022771"/>
    </source>
</evidence>
<dbReference type="PROSITE" id="PS50089">
    <property type="entry name" value="ZF_RING_2"/>
    <property type="match status" value="1"/>
</dbReference>
<organism evidence="10 11">
    <name type="scientific">Digitaria exilis</name>
    <dbReference type="NCBI Taxonomy" id="1010633"/>
    <lineage>
        <taxon>Eukaryota</taxon>
        <taxon>Viridiplantae</taxon>
        <taxon>Streptophyta</taxon>
        <taxon>Embryophyta</taxon>
        <taxon>Tracheophyta</taxon>
        <taxon>Spermatophyta</taxon>
        <taxon>Magnoliopsida</taxon>
        <taxon>Liliopsida</taxon>
        <taxon>Poales</taxon>
        <taxon>Poaceae</taxon>
        <taxon>PACMAD clade</taxon>
        <taxon>Panicoideae</taxon>
        <taxon>Panicodae</taxon>
        <taxon>Paniceae</taxon>
        <taxon>Anthephorinae</taxon>
        <taxon>Digitaria</taxon>
    </lineage>
</organism>
<evidence type="ECO:0000313" key="11">
    <source>
        <dbReference type="Proteomes" id="UP000636709"/>
    </source>
</evidence>
<evidence type="ECO:0000256" key="6">
    <source>
        <dbReference type="ARBA" id="ARBA00024209"/>
    </source>
</evidence>
<name>A0A835F4Q9_9POAL</name>
<evidence type="ECO:0000256" key="1">
    <source>
        <dbReference type="ARBA" id="ARBA00000900"/>
    </source>
</evidence>
<dbReference type="SMART" id="SM00184">
    <property type="entry name" value="RING"/>
    <property type="match status" value="1"/>
</dbReference>
<keyword evidence="3" id="KW-0479">Metal-binding</keyword>
<protein>
    <recommendedName>
        <fullName evidence="2">RING-type E3 ubiquitin transferase</fullName>
        <ecNumber evidence="2">2.3.2.27</ecNumber>
    </recommendedName>
</protein>
<comment type="catalytic activity">
    <reaction evidence="1">
        <text>S-ubiquitinyl-[E2 ubiquitin-conjugating enzyme]-L-cysteine + [acceptor protein]-L-lysine = [E2 ubiquitin-conjugating enzyme]-L-cysteine + N(6)-ubiquitinyl-[acceptor protein]-L-lysine.</text>
        <dbReference type="EC" id="2.3.2.27"/>
    </reaction>
</comment>
<dbReference type="Pfam" id="PF13639">
    <property type="entry name" value="zf-RING_2"/>
    <property type="match status" value="1"/>
</dbReference>
<proteinExistence type="inferred from homology"/>
<dbReference type="OrthoDB" id="8062037at2759"/>
<evidence type="ECO:0000256" key="7">
    <source>
        <dbReference type="PROSITE-ProRule" id="PRU00175"/>
    </source>
</evidence>
<dbReference type="Gene3D" id="3.30.40.10">
    <property type="entry name" value="Zinc/RING finger domain, C3HC4 (zinc finger)"/>
    <property type="match status" value="1"/>
</dbReference>
<accession>A0A835F4Q9</accession>
<dbReference type="PANTHER" id="PTHR14155">
    <property type="entry name" value="RING FINGER DOMAIN-CONTAINING"/>
    <property type="match status" value="1"/>
</dbReference>
<comment type="caution">
    <text evidence="10">The sequence shown here is derived from an EMBL/GenBank/DDBJ whole genome shotgun (WGS) entry which is preliminary data.</text>
</comment>
<dbReference type="InterPro" id="IPR001841">
    <property type="entry name" value="Znf_RING"/>
</dbReference>
<reference evidence="10" key="1">
    <citation type="submission" date="2020-07" db="EMBL/GenBank/DDBJ databases">
        <title>Genome sequence and genetic diversity analysis of an under-domesticated orphan crop, white fonio (Digitaria exilis).</title>
        <authorList>
            <person name="Bennetzen J.L."/>
            <person name="Chen S."/>
            <person name="Ma X."/>
            <person name="Wang X."/>
            <person name="Yssel A.E.J."/>
            <person name="Chaluvadi S.R."/>
            <person name="Johnson M."/>
            <person name="Gangashetty P."/>
            <person name="Hamidou F."/>
            <person name="Sanogo M.D."/>
            <person name="Zwaenepoel A."/>
            <person name="Wallace J."/>
            <person name="Van De Peer Y."/>
            <person name="Van Deynze A."/>
        </authorList>
    </citation>
    <scope>NUCLEOTIDE SEQUENCE</scope>
    <source>
        <tissue evidence="10">Leaves</tissue>
    </source>
</reference>
<evidence type="ECO:0000256" key="8">
    <source>
        <dbReference type="SAM" id="Phobius"/>
    </source>
</evidence>
<dbReference type="Proteomes" id="UP000636709">
    <property type="component" value="Unassembled WGS sequence"/>
</dbReference>
<evidence type="ECO:0000256" key="2">
    <source>
        <dbReference type="ARBA" id="ARBA00012483"/>
    </source>
</evidence>
<dbReference type="GO" id="GO:0008270">
    <property type="term" value="F:zinc ion binding"/>
    <property type="evidence" value="ECO:0007669"/>
    <property type="project" value="UniProtKB-KW"/>
</dbReference>
<gene>
    <name evidence="10" type="ORF">HU200_017887</name>
</gene>
<dbReference type="EMBL" id="JACEFO010001626">
    <property type="protein sequence ID" value="KAF8728621.1"/>
    <property type="molecule type" value="Genomic_DNA"/>
</dbReference>
<evidence type="ECO:0000259" key="9">
    <source>
        <dbReference type="PROSITE" id="PS50089"/>
    </source>
</evidence>
<dbReference type="InterPro" id="IPR013083">
    <property type="entry name" value="Znf_RING/FYVE/PHD"/>
</dbReference>
<keyword evidence="4 7" id="KW-0863">Zinc-finger</keyword>
<dbReference type="InterPro" id="IPR053238">
    <property type="entry name" value="RING-H2_zinc_finger"/>
</dbReference>
<keyword evidence="8" id="KW-0472">Membrane</keyword>
<sequence length="288" mass="30815">MPASVNLNPPQMLPPSPSASSSAHWFNTYAALAAGGVVFALAVLLLWRMYKLTVSARPQPQDMAHVLPSFSVPGDGPAVDVAALPVFVVRADDAAVVECAVCLAEVREGERGRLLPRVVINNLPPRARLLASTNDPQMGPSPSSVSGGDLRFDTYAALVALAVAAILAALFWRLYKLTVSARPQDMAHVSPGAGENKQGALRRRDVAALPVFVVHAAAAATALECAVCLEEVRDGERWRLLPRCGHRFHVECIDRWFRAHSTCPICRAEAVGQTGVVEPHKVVVVVQS</sequence>
<comment type="similarity">
    <text evidence="6">Belongs to the RING-type zinc finger family. ATL subfamily.</text>
</comment>
<keyword evidence="5" id="KW-0862">Zinc</keyword>
<dbReference type="AlphaFoldDB" id="A0A835F4Q9"/>
<evidence type="ECO:0000256" key="3">
    <source>
        <dbReference type="ARBA" id="ARBA00022723"/>
    </source>
</evidence>
<feature type="transmembrane region" description="Helical" evidence="8">
    <location>
        <begin position="26"/>
        <end position="47"/>
    </location>
</feature>
<feature type="domain" description="RING-type" evidence="9">
    <location>
        <begin position="225"/>
        <end position="267"/>
    </location>
</feature>
<keyword evidence="8" id="KW-1133">Transmembrane helix</keyword>
<evidence type="ECO:0000256" key="5">
    <source>
        <dbReference type="ARBA" id="ARBA00022833"/>
    </source>
</evidence>
<feature type="transmembrane region" description="Helical" evidence="8">
    <location>
        <begin position="155"/>
        <end position="175"/>
    </location>
</feature>
<dbReference type="PANTHER" id="PTHR14155:SF519">
    <property type="entry name" value="OS05G0359500 PROTEIN"/>
    <property type="match status" value="1"/>
</dbReference>
<dbReference type="CDD" id="cd16461">
    <property type="entry name" value="RING-H2_EL5-like"/>
    <property type="match status" value="1"/>
</dbReference>
<evidence type="ECO:0000313" key="10">
    <source>
        <dbReference type="EMBL" id="KAF8728621.1"/>
    </source>
</evidence>